<proteinExistence type="predicted"/>
<protein>
    <submittedName>
        <fullName evidence="2">Uncharacterized protein</fullName>
    </submittedName>
</protein>
<evidence type="ECO:0000313" key="2">
    <source>
        <dbReference type="EMBL" id="KAJ1192531.1"/>
    </source>
</evidence>
<keyword evidence="3" id="KW-1185">Reference proteome</keyword>
<evidence type="ECO:0000256" key="1">
    <source>
        <dbReference type="SAM" id="MobiDB-lite"/>
    </source>
</evidence>
<comment type="caution">
    <text evidence="2">The sequence shown here is derived from an EMBL/GenBank/DDBJ whole genome shotgun (WGS) entry which is preliminary data.</text>
</comment>
<name>A0AAV7UVH0_PLEWA</name>
<gene>
    <name evidence="2" type="ORF">NDU88_001838</name>
</gene>
<dbReference type="EMBL" id="JANPWB010000004">
    <property type="protein sequence ID" value="KAJ1192531.1"/>
    <property type="molecule type" value="Genomic_DNA"/>
</dbReference>
<evidence type="ECO:0000313" key="3">
    <source>
        <dbReference type="Proteomes" id="UP001066276"/>
    </source>
</evidence>
<feature type="region of interest" description="Disordered" evidence="1">
    <location>
        <begin position="1"/>
        <end position="27"/>
    </location>
</feature>
<accession>A0AAV7UVH0</accession>
<dbReference type="AlphaFoldDB" id="A0AAV7UVH0"/>
<sequence length="133" mass="14706">MGHTPLHHSGMSGRQRIGGRGKDPQRNGAVYRVSHLGARFVDAHARYDLGIEIEEGHFQEAACFPRRRDMERGQQDGRTHKIDRVVEIPWTGTRSGFTEDAAAIGAMGTGNVRILQLIGQSIAPSTLRSYDRA</sequence>
<dbReference type="Proteomes" id="UP001066276">
    <property type="component" value="Chromosome 2_2"/>
</dbReference>
<organism evidence="2 3">
    <name type="scientific">Pleurodeles waltl</name>
    <name type="common">Iberian ribbed newt</name>
    <dbReference type="NCBI Taxonomy" id="8319"/>
    <lineage>
        <taxon>Eukaryota</taxon>
        <taxon>Metazoa</taxon>
        <taxon>Chordata</taxon>
        <taxon>Craniata</taxon>
        <taxon>Vertebrata</taxon>
        <taxon>Euteleostomi</taxon>
        <taxon>Amphibia</taxon>
        <taxon>Batrachia</taxon>
        <taxon>Caudata</taxon>
        <taxon>Salamandroidea</taxon>
        <taxon>Salamandridae</taxon>
        <taxon>Pleurodelinae</taxon>
        <taxon>Pleurodeles</taxon>
    </lineage>
</organism>
<reference evidence="2" key="1">
    <citation type="journal article" date="2022" name="bioRxiv">
        <title>Sequencing and chromosome-scale assembly of the giantPleurodeles waltlgenome.</title>
        <authorList>
            <person name="Brown T."/>
            <person name="Elewa A."/>
            <person name="Iarovenko S."/>
            <person name="Subramanian E."/>
            <person name="Araus A.J."/>
            <person name="Petzold A."/>
            <person name="Susuki M."/>
            <person name="Suzuki K.-i.T."/>
            <person name="Hayashi T."/>
            <person name="Toyoda A."/>
            <person name="Oliveira C."/>
            <person name="Osipova E."/>
            <person name="Leigh N.D."/>
            <person name="Simon A."/>
            <person name="Yun M.H."/>
        </authorList>
    </citation>
    <scope>NUCLEOTIDE SEQUENCE</scope>
    <source>
        <strain evidence="2">20211129_DDA</strain>
        <tissue evidence="2">Liver</tissue>
    </source>
</reference>